<dbReference type="PANTHER" id="PTHR30212">
    <property type="entry name" value="PROTEIN YIIM"/>
    <property type="match status" value="1"/>
</dbReference>
<dbReference type="EMBL" id="SJPK01000009">
    <property type="protein sequence ID" value="TWT64762.1"/>
    <property type="molecule type" value="Genomic_DNA"/>
</dbReference>
<dbReference type="RefSeq" id="WP_146392483.1">
    <property type="nucleotide sequence ID" value="NZ_SJPK01000009.1"/>
</dbReference>
<comment type="caution">
    <text evidence="3">The sequence shown here is derived from an EMBL/GenBank/DDBJ whole genome shotgun (WGS) entry which is preliminary data.</text>
</comment>
<dbReference type="GO" id="GO:0003824">
    <property type="term" value="F:catalytic activity"/>
    <property type="evidence" value="ECO:0007669"/>
    <property type="project" value="InterPro"/>
</dbReference>
<keyword evidence="4" id="KW-1185">Reference proteome</keyword>
<accession>A0A5C5XSS8</accession>
<dbReference type="Gene3D" id="2.40.33.20">
    <property type="entry name" value="PK beta-barrel domain-like"/>
    <property type="match status" value="1"/>
</dbReference>
<gene>
    <name evidence="3" type="ORF">CA85_35470</name>
</gene>
<dbReference type="SUPFAM" id="SSF50800">
    <property type="entry name" value="PK beta-barrel domain-like"/>
    <property type="match status" value="1"/>
</dbReference>
<organism evidence="3 4">
    <name type="scientific">Allorhodopirellula solitaria</name>
    <dbReference type="NCBI Taxonomy" id="2527987"/>
    <lineage>
        <taxon>Bacteria</taxon>
        <taxon>Pseudomonadati</taxon>
        <taxon>Planctomycetota</taxon>
        <taxon>Planctomycetia</taxon>
        <taxon>Pirellulales</taxon>
        <taxon>Pirellulaceae</taxon>
        <taxon>Allorhodopirellula</taxon>
    </lineage>
</organism>
<dbReference type="Pfam" id="PF03473">
    <property type="entry name" value="MOSC"/>
    <property type="match status" value="1"/>
</dbReference>
<dbReference type="InterPro" id="IPR011037">
    <property type="entry name" value="Pyrv_Knase-like_insert_dom_sf"/>
</dbReference>
<dbReference type="Pfam" id="PF03475">
    <property type="entry name" value="YiiM_3-alpha"/>
    <property type="match status" value="1"/>
</dbReference>
<feature type="region of interest" description="Disordered" evidence="1">
    <location>
        <begin position="210"/>
        <end position="229"/>
    </location>
</feature>
<evidence type="ECO:0000313" key="3">
    <source>
        <dbReference type="EMBL" id="TWT64762.1"/>
    </source>
</evidence>
<name>A0A5C5XSS8_9BACT</name>
<dbReference type="InterPro" id="IPR052353">
    <property type="entry name" value="Benzoxazolinone_Detox_Enz"/>
</dbReference>
<feature type="domain" description="MOSC" evidence="2">
    <location>
        <begin position="32"/>
        <end position="167"/>
    </location>
</feature>
<dbReference type="AlphaFoldDB" id="A0A5C5XSS8"/>
<dbReference type="InterPro" id="IPR005302">
    <property type="entry name" value="MoCF_Sase_C"/>
</dbReference>
<evidence type="ECO:0000259" key="2">
    <source>
        <dbReference type="PROSITE" id="PS51340"/>
    </source>
</evidence>
<dbReference type="OrthoDB" id="9786134at2"/>
<dbReference type="GO" id="GO:0030151">
    <property type="term" value="F:molybdenum ion binding"/>
    <property type="evidence" value="ECO:0007669"/>
    <property type="project" value="InterPro"/>
</dbReference>
<dbReference type="PANTHER" id="PTHR30212:SF4">
    <property type="entry name" value="MOSC DOMAIN-CONTAINING PROTEIN"/>
    <property type="match status" value="1"/>
</dbReference>
<evidence type="ECO:0000313" key="4">
    <source>
        <dbReference type="Proteomes" id="UP000318053"/>
    </source>
</evidence>
<dbReference type="InterPro" id="IPR005163">
    <property type="entry name" value="Tri_helical_YiiM-like"/>
</dbReference>
<dbReference type="GO" id="GO:0030170">
    <property type="term" value="F:pyridoxal phosphate binding"/>
    <property type="evidence" value="ECO:0007669"/>
    <property type="project" value="InterPro"/>
</dbReference>
<protein>
    <submittedName>
        <fullName evidence="3">6-N-hydroxylaminopurine resistance protein</fullName>
    </submittedName>
</protein>
<sequence>MNAITAAVLSIQVGKPQQISGEKPWTSGFLKNPVSEPLWLGTTSLAGDGQADLAHHGGVHKAVCVYPAAHYPFWRETLEMPELCGGGFGENFTVDSLTESDVCIGDVWTIGAATVQVSQPRQPCWKLARRWGIKDLALQVQQTGRTGWYFRVLTEANVQQGMSLTLAERPHPEWTIGAANQIMHHDRTNLTAAARLAELESLSPSWKETLHKRIQRKPQASESARLEGN</sequence>
<dbReference type="PROSITE" id="PS51340">
    <property type="entry name" value="MOSC"/>
    <property type="match status" value="1"/>
</dbReference>
<proteinExistence type="predicted"/>
<evidence type="ECO:0000256" key="1">
    <source>
        <dbReference type="SAM" id="MobiDB-lite"/>
    </source>
</evidence>
<dbReference type="Proteomes" id="UP000318053">
    <property type="component" value="Unassembled WGS sequence"/>
</dbReference>
<reference evidence="3 4" key="1">
    <citation type="submission" date="2019-02" db="EMBL/GenBank/DDBJ databases">
        <title>Deep-cultivation of Planctomycetes and their phenomic and genomic characterization uncovers novel biology.</title>
        <authorList>
            <person name="Wiegand S."/>
            <person name="Jogler M."/>
            <person name="Boedeker C."/>
            <person name="Pinto D."/>
            <person name="Vollmers J."/>
            <person name="Rivas-Marin E."/>
            <person name="Kohn T."/>
            <person name="Peeters S.H."/>
            <person name="Heuer A."/>
            <person name="Rast P."/>
            <person name="Oberbeckmann S."/>
            <person name="Bunk B."/>
            <person name="Jeske O."/>
            <person name="Meyerdierks A."/>
            <person name="Storesund J.E."/>
            <person name="Kallscheuer N."/>
            <person name="Luecker S."/>
            <person name="Lage O.M."/>
            <person name="Pohl T."/>
            <person name="Merkel B.J."/>
            <person name="Hornburger P."/>
            <person name="Mueller R.-W."/>
            <person name="Bruemmer F."/>
            <person name="Labrenz M."/>
            <person name="Spormann A.M."/>
            <person name="Op Den Camp H."/>
            <person name="Overmann J."/>
            <person name="Amann R."/>
            <person name="Jetten M.S.M."/>
            <person name="Mascher T."/>
            <person name="Medema M.H."/>
            <person name="Devos D.P."/>
            <person name="Kaster A.-K."/>
            <person name="Ovreas L."/>
            <person name="Rohde M."/>
            <person name="Galperin M.Y."/>
            <person name="Jogler C."/>
        </authorList>
    </citation>
    <scope>NUCLEOTIDE SEQUENCE [LARGE SCALE GENOMIC DNA]</scope>
    <source>
        <strain evidence="3 4">CA85</strain>
    </source>
</reference>